<proteinExistence type="predicted"/>
<dbReference type="GeneID" id="14891477"/>
<dbReference type="InterPro" id="IPR053215">
    <property type="entry name" value="TKL_Ser/Thr_kinase"/>
</dbReference>
<dbReference type="PANTHER" id="PTHR45756:SF1">
    <property type="entry name" value="PROTEIN KINASE DOMAIN CONTAINING PROTEIN"/>
    <property type="match status" value="1"/>
</dbReference>
<dbReference type="InterPro" id="IPR008271">
    <property type="entry name" value="Ser/Thr_kinase_AS"/>
</dbReference>
<evidence type="ECO:0000313" key="9">
    <source>
        <dbReference type="Proteomes" id="UP000014680"/>
    </source>
</evidence>
<feature type="signal peptide" evidence="6">
    <location>
        <begin position="1"/>
        <end position="19"/>
    </location>
</feature>
<dbReference type="RefSeq" id="XP_004259254.1">
    <property type="nucleotide sequence ID" value="XM_004259206.1"/>
</dbReference>
<dbReference type="Gene3D" id="1.10.510.10">
    <property type="entry name" value="Transferase(Phosphotransferase) domain 1"/>
    <property type="match status" value="1"/>
</dbReference>
<dbReference type="InterPro" id="IPR011009">
    <property type="entry name" value="Kinase-like_dom_sf"/>
</dbReference>
<dbReference type="CDD" id="cd13999">
    <property type="entry name" value="STKc_MAP3K-like"/>
    <property type="match status" value="1"/>
</dbReference>
<keyword evidence="5" id="KW-1133">Transmembrane helix</keyword>
<evidence type="ECO:0000256" key="2">
    <source>
        <dbReference type="ARBA" id="ARBA00022741"/>
    </source>
</evidence>
<dbReference type="InterPro" id="IPR000719">
    <property type="entry name" value="Prot_kinase_dom"/>
</dbReference>
<dbReference type="Proteomes" id="UP000014680">
    <property type="component" value="Unassembled WGS sequence"/>
</dbReference>
<keyword evidence="3 4" id="KW-0067">ATP-binding</keyword>
<keyword evidence="6" id="KW-0732">Signal</keyword>
<dbReference type="Pfam" id="PF07714">
    <property type="entry name" value="PK_Tyr_Ser-Thr"/>
    <property type="match status" value="1"/>
</dbReference>
<dbReference type="InterPro" id="IPR001245">
    <property type="entry name" value="Ser-Thr/Tyr_kinase_cat_dom"/>
</dbReference>
<feature type="domain" description="Protein kinase" evidence="7">
    <location>
        <begin position="1432"/>
        <end position="1710"/>
    </location>
</feature>
<dbReference type="SUPFAM" id="SSF56112">
    <property type="entry name" value="Protein kinase-like (PK-like)"/>
    <property type="match status" value="1"/>
</dbReference>
<dbReference type="KEGG" id="eiv:EIN_523810"/>
<evidence type="ECO:0000256" key="5">
    <source>
        <dbReference type="SAM" id="Phobius"/>
    </source>
</evidence>
<keyword evidence="5" id="KW-0812">Transmembrane</keyword>
<protein>
    <submittedName>
        <fullName evidence="8">Protein serine/threonine kinase, putative</fullName>
        <ecNumber evidence="8">2.7.10.1</ecNumber>
    </submittedName>
</protein>
<evidence type="ECO:0000256" key="4">
    <source>
        <dbReference type="PROSITE-ProRule" id="PRU10141"/>
    </source>
</evidence>
<dbReference type="GO" id="GO:0005524">
    <property type="term" value="F:ATP binding"/>
    <property type="evidence" value="ECO:0007669"/>
    <property type="project" value="UniProtKB-UniRule"/>
</dbReference>
<evidence type="ECO:0000256" key="6">
    <source>
        <dbReference type="SAM" id="SignalP"/>
    </source>
</evidence>
<dbReference type="SMART" id="SM00220">
    <property type="entry name" value="S_TKc"/>
    <property type="match status" value="1"/>
</dbReference>
<dbReference type="EMBL" id="KB206368">
    <property type="protein sequence ID" value="ELP92483.1"/>
    <property type="molecule type" value="Genomic_DNA"/>
</dbReference>
<evidence type="ECO:0000256" key="1">
    <source>
        <dbReference type="ARBA" id="ARBA00022527"/>
    </source>
</evidence>
<dbReference type="SMART" id="SM00261">
    <property type="entry name" value="FU"/>
    <property type="match status" value="5"/>
</dbReference>
<keyword evidence="8" id="KW-0808">Transferase</keyword>
<feature type="binding site" evidence="4">
    <location>
        <position position="1460"/>
    </location>
    <ligand>
        <name>ATP</name>
        <dbReference type="ChEBI" id="CHEBI:30616"/>
    </ligand>
</feature>
<evidence type="ECO:0000259" key="7">
    <source>
        <dbReference type="PROSITE" id="PS50011"/>
    </source>
</evidence>
<dbReference type="Gene3D" id="2.10.220.10">
    <property type="entry name" value="Hormone Receptor, Insulin-like Growth Factor Receptor 1, Chain A, domain 2"/>
    <property type="match status" value="1"/>
</dbReference>
<keyword evidence="2 4" id="KW-0547">Nucleotide-binding</keyword>
<feature type="chain" id="PRO_5001991280" evidence="6">
    <location>
        <begin position="20"/>
        <end position="1710"/>
    </location>
</feature>
<dbReference type="VEuPathDB" id="AmoebaDB:EIN_523810"/>
<dbReference type="PROSITE" id="PS50011">
    <property type="entry name" value="PROTEIN_KINASE_DOM"/>
    <property type="match status" value="1"/>
</dbReference>
<dbReference type="SUPFAM" id="SSF57184">
    <property type="entry name" value="Growth factor receptor domain"/>
    <property type="match status" value="3"/>
</dbReference>
<dbReference type="InterPro" id="IPR006212">
    <property type="entry name" value="Furin_repeat"/>
</dbReference>
<gene>
    <name evidence="8" type="ORF">EIN_523810</name>
</gene>
<dbReference type="EC" id="2.7.10.1" evidence="8"/>
<keyword evidence="9" id="KW-1185">Reference proteome</keyword>
<keyword evidence="5" id="KW-0472">Membrane</keyword>
<accession>A0A0A1UGA8</accession>
<organism evidence="8 9">
    <name type="scientific">Entamoeba invadens IP1</name>
    <dbReference type="NCBI Taxonomy" id="370355"/>
    <lineage>
        <taxon>Eukaryota</taxon>
        <taxon>Amoebozoa</taxon>
        <taxon>Evosea</taxon>
        <taxon>Archamoebae</taxon>
        <taxon>Mastigamoebida</taxon>
        <taxon>Entamoebidae</taxon>
        <taxon>Entamoeba</taxon>
    </lineage>
</organism>
<dbReference type="InterPro" id="IPR017441">
    <property type="entry name" value="Protein_kinase_ATP_BS"/>
</dbReference>
<feature type="transmembrane region" description="Helical" evidence="5">
    <location>
        <begin position="1252"/>
        <end position="1282"/>
    </location>
</feature>
<evidence type="ECO:0000313" key="8">
    <source>
        <dbReference type="EMBL" id="ELP92483.1"/>
    </source>
</evidence>
<reference evidence="8 9" key="1">
    <citation type="submission" date="2012-10" db="EMBL/GenBank/DDBJ databases">
        <authorList>
            <person name="Zafar N."/>
            <person name="Inman J."/>
            <person name="Hall N."/>
            <person name="Lorenzi H."/>
            <person name="Caler E."/>
        </authorList>
    </citation>
    <scope>NUCLEOTIDE SEQUENCE [LARGE SCALE GENOMIC DNA]</scope>
    <source>
        <strain evidence="8 9">IP1</strain>
    </source>
</reference>
<dbReference type="PANTHER" id="PTHR45756">
    <property type="entry name" value="PALMITOYLTRANSFERASE"/>
    <property type="match status" value="1"/>
</dbReference>
<name>A0A0A1UGA8_ENTIV</name>
<sequence length="1710" mass="194086">MKSVSILISLIFLTYFVNSNQWCELGSTILYTNNTSCTQNGWSVKINLNKYDFLLTNTMAITGAITFEDTSNDQKSINFYFQNPLITVLYVKVSSSSTLLYFDEETRPKDLQIVFACDQNEFKCRENVDLGKQPNFYVAQNALLIFSVIDQKPWISSNRSYTQKIAYLYIDGISQQTVNFEFITNPFLGEQNAPTRYLFTGKSGDNQISFDGKTPLNLVPRSVCEKNGIHRFLVFDEHFNNDTKNKNCFCEPNNTDFSYENNFNFPDCYYNSSMFILNLMNLIENKEDQIVITFERTKWASVLFSSSKKYQLLSQNSEILTFDEINLKDNANVTFHMSVIVKKFVVYKITDFHFLNNLEISEINVIDKNSVINDILFAVDGSYVDKSDVTTKCGKRCILKESVNSLCNCSYTINGWYPVGYYNRNKGDCFVVSNQQELTLFISSPNYVVSNNENWKSVIFNTSFVSITGNYNFTVNVMNVTNCINSVSQIYCNTLILGQNSEISIQSSGVLFIQNVVFETVKDNMNKNGIIKVYNGGILLFTDIRFVFPDTFINDASCFEFVSFQQTQNITITLAKYINLIGNKLIRICPQNVTQFNDEVICEVIGDYFESYDNYTNNVLHCPVSSLYSKIVVSNTFLNQTINFDGQFVQNQNVIKFTKSNSISTSFFNDNIKSVLFVLNSSGIGGAFSTLKGADKLYVGDLFGFSYTTKTKLNTNLMMITNTKFIKKESQFIEVISSPLFQTNALYVTSQNVVKNLQCKTSYLKNGICTTFSDNCNQIYKNANGKNITCESCPDRYEAYKNSCDECPSHCIHCKNSKCVQCDLSFYNLNHTCYPIIDPSVIEYKYDRVLLCKNGTYPSGHTCKNCSANCVLCYSENQCVICDTKYVYKNGGCQLADESGTELATDKESLFCSQNYYLDNGKCFLCSTQFGALCQNCDFQKCYSCENGVINSTGKCTDITTSGCLITNSSYCSGCISAQNYISINGYCKEVTNCEITSLLGNCLSCRDGYFPHNGKCTRYLGDTNCDCVRYEDKKCLRCSSKHYLNDGICYSCSSNCEKCTNGSYCLKCTTDYYLVENMCKESSENSSVNLDHCKTVVLGMSVCAVCEKYYFRNSFGKCVKCVENCKECNQKDKCITCKTNFFLLENSTQCLSYTFLENCKTKSPTGCLSCNSGFFVDSQFCVSCDTKIEQCELCDENQKCTKCTDDFVLVDKICVSKSNITNCIKVSNSKCSKCTFWNVPTSSGTSCRKKVVWWVVFLLVLFVLFVFVTLIFVFIAVVLFLMKKHRENKIREKTCIFDIKNSNITFNHKAKSDFMLNTDNVQFFGDQGEIPVLKKSRELLCVGNNGKTILKVQISFKNSDKYLIETNPSVISIPGGKAAEFELLLTPKCSCHFSDSISVITINLKTGKKTHTMVKISGRTEVSTLLDFDEIKEKKKIGEGGFGVVYRGDFRGNDVAIKKMKDVFNSEESIIEFEKEVKMLDKFRSDFIVHFYGAVMIPNKKCLVTEFAQFGSLENVIEKHFHTKKDLLLSALSPKCDTSVPLQMRIKLLLDAAKGILYLHENGILHRDIKPDNILVFSLEKDMKVNAKLTDFGTSRNINLLMTNMTFTTGVGTPTYMAPELLGRQKYKKSADVYSFGITLYEGVSFNFAFPQEKFEYPWKIAEFVMEGKRPPQDDIPNSIFIIIKNCWKQIPEDRSEMQNIVCELQKWL</sequence>
<dbReference type="PROSITE" id="PS00108">
    <property type="entry name" value="PROTEIN_KINASE_ST"/>
    <property type="match status" value="1"/>
</dbReference>
<keyword evidence="1" id="KW-0723">Serine/threonine-protein kinase</keyword>
<dbReference type="GO" id="GO:0004714">
    <property type="term" value="F:transmembrane receptor protein tyrosine kinase activity"/>
    <property type="evidence" value="ECO:0007669"/>
    <property type="project" value="UniProtKB-EC"/>
</dbReference>
<dbReference type="PROSITE" id="PS00107">
    <property type="entry name" value="PROTEIN_KINASE_ATP"/>
    <property type="match status" value="1"/>
</dbReference>
<evidence type="ECO:0000256" key="3">
    <source>
        <dbReference type="ARBA" id="ARBA00022840"/>
    </source>
</evidence>
<dbReference type="InterPro" id="IPR009030">
    <property type="entry name" value="Growth_fac_rcpt_cys_sf"/>
</dbReference>
<keyword evidence="8" id="KW-0418">Kinase</keyword>